<feature type="transmembrane region" description="Helical" evidence="1">
    <location>
        <begin position="240"/>
        <end position="262"/>
    </location>
</feature>
<evidence type="ECO:0000313" key="2">
    <source>
        <dbReference type="EMBL" id="AIZ57286.1"/>
    </source>
</evidence>
<organism evidence="2 3">
    <name type="scientific">Candidatus Methanoplasma termitum</name>
    <dbReference type="NCBI Taxonomy" id="1577791"/>
    <lineage>
        <taxon>Archaea</taxon>
        <taxon>Methanobacteriati</taxon>
        <taxon>Thermoplasmatota</taxon>
        <taxon>Thermoplasmata</taxon>
        <taxon>Methanomassiliicoccales</taxon>
        <taxon>Methanomassiliicoccaceae</taxon>
        <taxon>Candidatus Methanoplasma</taxon>
    </lineage>
</organism>
<keyword evidence="1" id="KW-1133">Transmembrane helix</keyword>
<accession>A0A0A7LIF1</accession>
<name>A0A0A7LIF1_9ARCH</name>
<dbReference type="InterPro" id="IPR008969">
    <property type="entry name" value="CarboxyPept-like_regulatory"/>
</dbReference>
<dbReference type="Proteomes" id="UP000030787">
    <property type="component" value="Chromosome"/>
</dbReference>
<dbReference type="SUPFAM" id="SSF49464">
    <property type="entry name" value="Carboxypeptidase regulatory domain-like"/>
    <property type="match status" value="1"/>
</dbReference>
<evidence type="ECO:0008006" key="4">
    <source>
        <dbReference type="Google" id="ProtNLM"/>
    </source>
</evidence>
<dbReference type="EMBL" id="CP010070">
    <property type="protein sequence ID" value="AIZ57286.1"/>
    <property type="molecule type" value="Genomic_DNA"/>
</dbReference>
<reference evidence="2 3" key="1">
    <citation type="journal article" date="2014" name="Appl. Environ. Microbiol.">
        <title>Comparative Genome Analysis of 'Candidatus Methanoplasma termitum' Indicates a New Mode of Energy Metabolism in the Seventh Order of Methanogens.</title>
        <authorList>
            <person name="Lang K."/>
            <person name="Schuldes J."/>
            <person name="Klingl A."/>
            <person name="Poehlein A."/>
            <person name="Daniel R."/>
            <person name="Brune A."/>
        </authorList>
    </citation>
    <scope>NUCLEOTIDE SEQUENCE [LARGE SCALE GENOMIC DNA]</scope>
    <source>
        <strain evidence="3">Mpt1</strain>
    </source>
</reference>
<protein>
    <recommendedName>
        <fullName evidence="4">Carboxypeptidase regulatory-like domain-containing protein</fullName>
    </recommendedName>
</protein>
<dbReference type="Pfam" id="PF13620">
    <property type="entry name" value="CarboxypepD_reg"/>
    <property type="match status" value="1"/>
</dbReference>
<dbReference type="GeneID" id="24819087"/>
<keyword evidence="1" id="KW-0472">Membrane</keyword>
<keyword evidence="1" id="KW-0812">Transmembrane</keyword>
<proteinExistence type="predicted"/>
<dbReference type="HOGENOM" id="CLU_968387_0_0_2"/>
<dbReference type="AlphaFoldDB" id="A0A0A7LIF1"/>
<keyword evidence="3" id="KW-1185">Reference proteome</keyword>
<gene>
    <name evidence="2" type="ORF">Mpt1_c14300</name>
</gene>
<dbReference type="KEGG" id="mear:Mpt1_c14300"/>
<evidence type="ECO:0000313" key="3">
    <source>
        <dbReference type="Proteomes" id="UP000030787"/>
    </source>
</evidence>
<evidence type="ECO:0000256" key="1">
    <source>
        <dbReference type="SAM" id="Phobius"/>
    </source>
</evidence>
<dbReference type="Gene3D" id="2.60.40.1120">
    <property type="entry name" value="Carboxypeptidase-like, regulatory domain"/>
    <property type="match status" value="1"/>
</dbReference>
<dbReference type="RefSeq" id="WP_048113468.1">
    <property type="nucleotide sequence ID" value="NZ_CP010070.1"/>
</dbReference>
<sequence length="287" mass="30722">MRYKLLLVLVAVSVLVPLTSFVSDGADNVNASNYYIEGYLADTLGRPLDNVTIVVTDASSTQYPGTYDSETGFFSVGVAVNTGLSISFTAYGYTAISCMSCPKQQNGSFILNLTKDNYNSANHTYTITGYISEGLYVIMSATDGWVGGRVSYVNGPVKDATVTLTPTSGGSDITVSTNDNGDYLTSCPTGTYNVSAGRQGFITSGNYTITVKNNNTEQVPLVQNIVLDKADSTTHTGVDVAHLLMLIGVIVGILMAVAAWLLSRRVNEPNRLEIIDDNEDNEELRGL</sequence>